<evidence type="ECO:0000256" key="2">
    <source>
        <dbReference type="ARBA" id="ARBA00010617"/>
    </source>
</evidence>
<dbReference type="InterPro" id="IPR047146">
    <property type="entry name" value="Cyt_P450_E_CYP52_fungi"/>
</dbReference>
<dbReference type="EMBL" id="KN831777">
    <property type="protein sequence ID" value="KIM42749.1"/>
    <property type="molecule type" value="Genomic_DNA"/>
</dbReference>
<keyword evidence="7" id="KW-0503">Monooxygenase</keyword>
<dbReference type="GO" id="GO:0005506">
    <property type="term" value="F:iron ion binding"/>
    <property type="evidence" value="ECO:0007669"/>
    <property type="project" value="InterPro"/>
</dbReference>
<dbReference type="InterPro" id="IPR001128">
    <property type="entry name" value="Cyt_P450"/>
</dbReference>
<evidence type="ECO:0008006" key="11">
    <source>
        <dbReference type="Google" id="ProtNLM"/>
    </source>
</evidence>
<dbReference type="GO" id="GO:0004497">
    <property type="term" value="F:monooxygenase activity"/>
    <property type="evidence" value="ECO:0007669"/>
    <property type="project" value="UniProtKB-KW"/>
</dbReference>
<keyword evidence="6" id="KW-0408">Iron</keyword>
<keyword evidence="10" id="KW-1185">Reference proteome</keyword>
<evidence type="ECO:0000256" key="4">
    <source>
        <dbReference type="ARBA" id="ARBA00022723"/>
    </source>
</evidence>
<dbReference type="GO" id="GO:0020037">
    <property type="term" value="F:heme binding"/>
    <property type="evidence" value="ECO:0007669"/>
    <property type="project" value="InterPro"/>
</dbReference>
<keyword evidence="8" id="KW-0472">Membrane</keyword>
<dbReference type="OrthoDB" id="1470350at2759"/>
<reference evidence="9 10" key="1">
    <citation type="submission" date="2014-04" db="EMBL/GenBank/DDBJ databases">
        <authorList>
            <consortium name="DOE Joint Genome Institute"/>
            <person name="Kuo A."/>
            <person name="Gay G."/>
            <person name="Dore J."/>
            <person name="Kohler A."/>
            <person name="Nagy L.G."/>
            <person name="Floudas D."/>
            <person name="Copeland A."/>
            <person name="Barry K.W."/>
            <person name="Cichocki N."/>
            <person name="Veneault-Fourrey C."/>
            <person name="LaButti K."/>
            <person name="Lindquist E.A."/>
            <person name="Lipzen A."/>
            <person name="Lundell T."/>
            <person name="Morin E."/>
            <person name="Murat C."/>
            <person name="Sun H."/>
            <person name="Tunlid A."/>
            <person name="Henrissat B."/>
            <person name="Grigoriev I.V."/>
            <person name="Hibbett D.S."/>
            <person name="Martin F."/>
            <person name="Nordberg H.P."/>
            <person name="Cantor M.N."/>
            <person name="Hua S.X."/>
        </authorList>
    </citation>
    <scope>NUCLEOTIDE SEQUENCE [LARGE SCALE GENOMIC DNA]</scope>
    <source>
        <strain evidence="10">h7</strain>
    </source>
</reference>
<keyword evidence="5" id="KW-0560">Oxidoreductase</keyword>
<name>A0A0C3CEX2_HEBCY</name>
<evidence type="ECO:0000256" key="3">
    <source>
        <dbReference type="ARBA" id="ARBA00022617"/>
    </source>
</evidence>
<dbReference type="PANTHER" id="PTHR24287">
    <property type="entry name" value="P450, PUTATIVE (EUROFUNG)-RELATED"/>
    <property type="match status" value="1"/>
</dbReference>
<sequence length="301" mass="34463">MNDLPPGLLYLIQSSPRILSPPALTYGIARFVGANYGIYISTWWLVLAMVMSLPVALMCSVLREEVSIRLEASKRGAVLPPRFRDPYPGGTQGLVSGLRQFKKGYPGDGFDEICEELGSYTFNRRILFENRIITAEPEHIKAILATQFDDFEKGPEIRHLFYPLLGTGVFAADGELWKFHRSMTRPFFSRDRISHFDNFDRHAEDAIRQFKNRLHEGHPVDFQVRFFSFLSSVNAWLAVLNDILVAGLGFSVYARLGHGIPLRQRRWLALWWPSVSLLCNHRSLLFALGRPSFFAFRNCLH</sequence>
<dbReference type="GO" id="GO:0016705">
    <property type="term" value="F:oxidoreductase activity, acting on paired donors, with incorporation or reduction of molecular oxygen"/>
    <property type="evidence" value="ECO:0007669"/>
    <property type="project" value="InterPro"/>
</dbReference>
<evidence type="ECO:0000256" key="7">
    <source>
        <dbReference type="ARBA" id="ARBA00023033"/>
    </source>
</evidence>
<comment type="similarity">
    <text evidence="2">Belongs to the cytochrome P450 family.</text>
</comment>
<keyword evidence="3" id="KW-0349">Heme</keyword>
<evidence type="ECO:0000313" key="10">
    <source>
        <dbReference type="Proteomes" id="UP000053424"/>
    </source>
</evidence>
<keyword evidence="4" id="KW-0479">Metal-binding</keyword>
<dbReference type="Pfam" id="PF00067">
    <property type="entry name" value="p450"/>
    <property type="match status" value="1"/>
</dbReference>
<dbReference type="Gene3D" id="1.10.630.10">
    <property type="entry name" value="Cytochrome P450"/>
    <property type="match status" value="1"/>
</dbReference>
<keyword evidence="8" id="KW-1133">Transmembrane helix</keyword>
<reference evidence="10" key="2">
    <citation type="submission" date="2015-01" db="EMBL/GenBank/DDBJ databases">
        <title>Evolutionary Origins and Diversification of the Mycorrhizal Mutualists.</title>
        <authorList>
            <consortium name="DOE Joint Genome Institute"/>
            <consortium name="Mycorrhizal Genomics Consortium"/>
            <person name="Kohler A."/>
            <person name="Kuo A."/>
            <person name="Nagy L.G."/>
            <person name="Floudas D."/>
            <person name="Copeland A."/>
            <person name="Barry K.W."/>
            <person name="Cichocki N."/>
            <person name="Veneault-Fourrey C."/>
            <person name="LaButti K."/>
            <person name="Lindquist E.A."/>
            <person name="Lipzen A."/>
            <person name="Lundell T."/>
            <person name="Morin E."/>
            <person name="Murat C."/>
            <person name="Riley R."/>
            <person name="Ohm R."/>
            <person name="Sun H."/>
            <person name="Tunlid A."/>
            <person name="Henrissat B."/>
            <person name="Grigoriev I.V."/>
            <person name="Hibbett D.S."/>
            <person name="Martin F."/>
        </authorList>
    </citation>
    <scope>NUCLEOTIDE SEQUENCE [LARGE SCALE GENOMIC DNA]</scope>
    <source>
        <strain evidence="10">h7</strain>
    </source>
</reference>
<dbReference type="InterPro" id="IPR036396">
    <property type="entry name" value="Cyt_P450_sf"/>
</dbReference>
<feature type="transmembrane region" description="Helical" evidence="8">
    <location>
        <begin position="235"/>
        <end position="256"/>
    </location>
</feature>
<dbReference type="HOGENOM" id="CLU_924549_0_0_1"/>
<evidence type="ECO:0000256" key="8">
    <source>
        <dbReference type="SAM" id="Phobius"/>
    </source>
</evidence>
<accession>A0A0C3CEX2</accession>
<evidence type="ECO:0000256" key="5">
    <source>
        <dbReference type="ARBA" id="ARBA00023002"/>
    </source>
</evidence>
<proteinExistence type="inferred from homology"/>
<dbReference type="AlphaFoldDB" id="A0A0C3CEX2"/>
<evidence type="ECO:0000256" key="6">
    <source>
        <dbReference type="ARBA" id="ARBA00023004"/>
    </source>
</evidence>
<organism evidence="9 10">
    <name type="scientific">Hebeloma cylindrosporum</name>
    <dbReference type="NCBI Taxonomy" id="76867"/>
    <lineage>
        <taxon>Eukaryota</taxon>
        <taxon>Fungi</taxon>
        <taxon>Dikarya</taxon>
        <taxon>Basidiomycota</taxon>
        <taxon>Agaricomycotina</taxon>
        <taxon>Agaricomycetes</taxon>
        <taxon>Agaricomycetidae</taxon>
        <taxon>Agaricales</taxon>
        <taxon>Agaricineae</taxon>
        <taxon>Hymenogastraceae</taxon>
        <taxon>Hebeloma</taxon>
    </lineage>
</organism>
<dbReference type="SUPFAM" id="SSF48264">
    <property type="entry name" value="Cytochrome P450"/>
    <property type="match status" value="1"/>
</dbReference>
<gene>
    <name evidence="9" type="ORF">M413DRAFT_123126</name>
</gene>
<protein>
    <recommendedName>
        <fullName evidence="11">Cytochrome P450</fullName>
    </recommendedName>
</protein>
<evidence type="ECO:0000313" key="9">
    <source>
        <dbReference type="EMBL" id="KIM42749.1"/>
    </source>
</evidence>
<dbReference type="Proteomes" id="UP000053424">
    <property type="component" value="Unassembled WGS sequence"/>
</dbReference>
<evidence type="ECO:0000256" key="1">
    <source>
        <dbReference type="ARBA" id="ARBA00001971"/>
    </source>
</evidence>
<comment type="cofactor">
    <cofactor evidence="1">
        <name>heme</name>
        <dbReference type="ChEBI" id="CHEBI:30413"/>
    </cofactor>
</comment>
<feature type="transmembrane region" description="Helical" evidence="8">
    <location>
        <begin position="43"/>
        <end position="62"/>
    </location>
</feature>
<dbReference type="PANTHER" id="PTHR24287:SF1">
    <property type="entry name" value="P450, PUTATIVE (EUROFUNG)-RELATED"/>
    <property type="match status" value="1"/>
</dbReference>
<dbReference type="STRING" id="686832.A0A0C3CEX2"/>
<keyword evidence="8" id="KW-0812">Transmembrane</keyword>